<feature type="transmembrane region" description="Helical" evidence="2">
    <location>
        <begin position="103"/>
        <end position="124"/>
    </location>
</feature>
<organism evidence="3 4">
    <name type="scientific">Capsulimonas corticalis</name>
    <dbReference type="NCBI Taxonomy" id="2219043"/>
    <lineage>
        <taxon>Bacteria</taxon>
        <taxon>Bacillati</taxon>
        <taxon>Armatimonadota</taxon>
        <taxon>Armatimonadia</taxon>
        <taxon>Capsulimonadales</taxon>
        <taxon>Capsulimonadaceae</taxon>
        <taxon>Capsulimonas</taxon>
    </lineage>
</organism>
<keyword evidence="2" id="KW-1133">Transmembrane helix</keyword>
<keyword evidence="4" id="KW-1185">Reference proteome</keyword>
<feature type="transmembrane region" description="Helical" evidence="2">
    <location>
        <begin position="409"/>
        <end position="428"/>
    </location>
</feature>
<dbReference type="AlphaFoldDB" id="A0A402D4T4"/>
<keyword evidence="2" id="KW-0472">Membrane</keyword>
<gene>
    <name evidence="3" type="ORF">CCAX7_40090</name>
</gene>
<evidence type="ECO:0000313" key="3">
    <source>
        <dbReference type="EMBL" id="BDI31958.1"/>
    </source>
</evidence>
<feature type="transmembrane region" description="Helical" evidence="2">
    <location>
        <begin position="243"/>
        <end position="270"/>
    </location>
</feature>
<evidence type="ECO:0000256" key="1">
    <source>
        <dbReference type="SAM" id="MobiDB-lite"/>
    </source>
</evidence>
<dbReference type="EMBL" id="AP025739">
    <property type="protein sequence ID" value="BDI31958.1"/>
    <property type="molecule type" value="Genomic_DNA"/>
</dbReference>
<dbReference type="OrthoDB" id="1550254at2"/>
<feature type="compositionally biased region" description="Basic and acidic residues" evidence="1">
    <location>
        <begin position="14"/>
        <end position="28"/>
    </location>
</feature>
<feature type="transmembrane region" description="Helical" evidence="2">
    <location>
        <begin position="290"/>
        <end position="313"/>
    </location>
</feature>
<name>A0A402D4T4_9BACT</name>
<keyword evidence="2" id="KW-0812">Transmembrane</keyword>
<feature type="transmembrane region" description="Helical" evidence="2">
    <location>
        <begin position="360"/>
        <end position="385"/>
    </location>
</feature>
<feature type="region of interest" description="Disordered" evidence="1">
    <location>
        <begin position="1"/>
        <end position="39"/>
    </location>
</feature>
<protein>
    <submittedName>
        <fullName evidence="3">Uncharacterized protein</fullName>
    </submittedName>
</protein>
<reference evidence="3 4" key="1">
    <citation type="journal article" date="2019" name="Int. J. Syst. Evol. Microbiol.">
        <title>Capsulimonas corticalis gen. nov., sp. nov., an aerobic capsulated bacterium, of a novel bacterial order, Capsulimonadales ord. nov., of the class Armatimonadia of the phylum Armatimonadetes.</title>
        <authorList>
            <person name="Li J."/>
            <person name="Kudo C."/>
            <person name="Tonouchi A."/>
        </authorList>
    </citation>
    <scope>NUCLEOTIDE SEQUENCE [LARGE SCALE GENOMIC DNA]</scope>
    <source>
        <strain evidence="3 4">AX-7</strain>
    </source>
</reference>
<dbReference type="Proteomes" id="UP000287394">
    <property type="component" value="Chromosome"/>
</dbReference>
<feature type="transmembrane region" description="Helical" evidence="2">
    <location>
        <begin position="49"/>
        <end position="69"/>
    </location>
</feature>
<evidence type="ECO:0000313" key="4">
    <source>
        <dbReference type="Proteomes" id="UP000287394"/>
    </source>
</evidence>
<accession>A0A402D4T4</accession>
<dbReference type="RefSeq" id="WP_119324534.1">
    <property type="nucleotide sequence ID" value="NZ_AP025739.1"/>
</dbReference>
<feature type="transmembrane region" description="Helical" evidence="2">
    <location>
        <begin position="434"/>
        <end position="455"/>
    </location>
</feature>
<feature type="transmembrane region" description="Helical" evidence="2">
    <location>
        <begin position="320"/>
        <end position="340"/>
    </location>
</feature>
<feature type="transmembrane region" description="Helical" evidence="2">
    <location>
        <begin position="523"/>
        <end position="541"/>
    </location>
</feature>
<feature type="transmembrane region" description="Helical" evidence="2">
    <location>
        <begin position="651"/>
        <end position="677"/>
    </location>
</feature>
<sequence length="686" mass="75179">MAFSRQANKGGRAAARDEMSDARARVEDAAESEGGGGAPQFEEGFTGKVMIGTLFVCLFMLPGAIYLGLVAGQSLGAAAQWVTIVLFSEVARRSFMPLKRQEIYCLFYMAGALTVTGFTVLPGVSGGPFGGLIGMQFLMQSPAMHAVAEKLPHWIAPHLGSTAYTNRSLLDKDWYLPLLWSPVPILIFTQILDRMKWMGLGYLLFRVTSDIERLPFPMASVAASGATALAEASTKEESWRWRVFSAGTVIGLIFGFFYLAIPIFTGVVFSKPIQLLPIPFFDFTNNVERILPTSLVGYNPDLGALLIGFVLPYSVVKGSVIGSVLSQIVANPILHHYGMFPNWVSGSPAIQTKISVDVDFWMSFGIGTQIAVALIGIGSVLFMVIRSRGQAETAQRGSLAKVPKGRGDFPWYAALGVWLLATLGYVVMNHQLIPAFPIWIIAFFGLVWTPIYSYVSARMLALTGQSIDFPFVNQLVVLGTHYTQPDIWFAPLPLNNYGAQAQKFREIELTGTKFSSILKLEMFMLPLVLIFSLVYWGFLWYTNDIPSVQFPYAQKFWPQYAVTQAIWTQINSVGGAKWALHVIKPDLIGIGGASGLALYGLTKLLGQPVSFFYGFIAGMSNYPHNTIPTFVGAWLGKKVFARSFGQERWQLYAPVLLAGFSCGTGLIGMCAIALALISKTVSYLPF</sequence>
<feature type="transmembrane region" description="Helical" evidence="2">
    <location>
        <begin position="174"/>
        <end position="192"/>
    </location>
</feature>
<evidence type="ECO:0000256" key="2">
    <source>
        <dbReference type="SAM" id="Phobius"/>
    </source>
</evidence>
<dbReference type="KEGG" id="ccot:CCAX7_40090"/>
<proteinExistence type="predicted"/>